<accession>A0AC35G669</accession>
<proteinExistence type="predicted"/>
<name>A0AC35G669_9BILA</name>
<evidence type="ECO:0000313" key="2">
    <source>
        <dbReference type="WBParaSite" id="PS1159_v2.g24503.t1"/>
    </source>
</evidence>
<dbReference type="WBParaSite" id="PS1159_v2.g24503.t1">
    <property type="protein sequence ID" value="PS1159_v2.g24503.t1"/>
    <property type="gene ID" value="PS1159_v2.g24503"/>
</dbReference>
<sequence length="305" mass="35911">MAKLHLMILILKQLKQLLNFCYDIEEKHLWSVESANEVLQFAERYDLNDLKNFVETFLSSQLSPMNICKITNSSIFSNSVKLRRKCFEYIFECKQKKIFVADFETLDKDFSSLFSQSPNLDETEISIENDDQQVQYQPPRIRRSFVKKVIEIAAFMLIGSFLIGEFLRNDVDSFFQSINQIWRNHIFCGIQLLWFGVYLAIDHFQVLRQQKYLKWISLLIFVALSGFLVASCINYYGHDIAVVVSVFTLFSIIKDSIEALKQSYDFTDDYIWPYYLIPNVFILIIKDFFPFPVTNFFLSISTKAF</sequence>
<reference evidence="2" key="1">
    <citation type="submission" date="2022-11" db="UniProtKB">
        <authorList>
            <consortium name="WormBaseParasite"/>
        </authorList>
    </citation>
    <scope>IDENTIFICATION</scope>
</reference>
<dbReference type="Proteomes" id="UP000887580">
    <property type="component" value="Unplaced"/>
</dbReference>
<evidence type="ECO:0000313" key="1">
    <source>
        <dbReference type="Proteomes" id="UP000887580"/>
    </source>
</evidence>
<protein>
    <submittedName>
        <fullName evidence="2">Uncharacterized protein</fullName>
    </submittedName>
</protein>
<organism evidence="1 2">
    <name type="scientific">Panagrolaimus sp. PS1159</name>
    <dbReference type="NCBI Taxonomy" id="55785"/>
    <lineage>
        <taxon>Eukaryota</taxon>
        <taxon>Metazoa</taxon>
        <taxon>Ecdysozoa</taxon>
        <taxon>Nematoda</taxon>
        <taxon>Chromadorea</taxon>
        <taxon>Rhabditida</taxon>
        <taxon>Tylenchina</taxon>
        <taxon>Panagrolaimomorpha</taxon>
        <taxon>Panagrolaimoidea</taxon>
        <taxon>Panagrolaimidae</taxon>
        <taxon>Panagrolaimus</taxon>
    </lineage>
</organism>